<evidence type="ECO:0000313" key="3">
    <source>
        <dbReference type="Proteomes" id="UP000007264"/>
    </source>
</evidence>
<feature type="region of interest" description="Disordered" evidence="1">
    <location>
        <begin position="24"/>
        <end position="109"/>
    </location>
</feature>
<reference evidence="2 3" key="1">
    <citation type="journal article" date="2012" name="Genome Biol.">
        <title>The genome of the polar eukaryotic microalga coccomyxa subellipsoidea reveals traits of cold adaptation.</title>
        <authorList>
            <person name="Blanc G."/>
            <person name="Agarkova I."/>
            <person name="Grimwood J."/>
            <person name="Kuo A."/>
            <person name="Brueggeman A."/>
            <person name="Dunigan D."/>
            <person name="Gurnon J."/>
            <person name="Ladunga I."/>
            <person name="Lindquist E."/>
            <person name="Lucas S."/>
            <person name="Pangilinan J."/>
            <person name="Proschold T."/>
            <person name="Salamov A."/>
            <person name="Schmutz J."/>
            <person name="Weeks D."/>
            <person name="Yamada T."/>
            <person name="Claverie J.M."/>
            <person name="Grigoriev I."/>
            <person name="Van Etten J."/>
            <person name="Lomsadze A."/>
            <person name="Borodovsky M."/>
        </authorList>
    </citation>
    <scope>NUCLEOTIDE SEQUENCE [LARGE SCALE GENOMIC DNA]</scope>
    <source>
        <strain evidence="2 3">C-169</strain>
    </source>
</reference>
<dbReference type="Proteomes" id="UP000007264">
    <property type="component" value="Unassembled WGS sequence"/>
</dbReference>
<comment type="caution">
    <text evidence="2">The sequence shown here is derived from an EMBL/GenBank/DDBJ whole genome shotgun (WGS) entry which is preliminary data.</text>
</comment>
<name>I0Z5E2_COCSC</name>
<evidence type="ECO:0000313" key="2">
    <source>
        <dbReference type="EMBL" id="EIE25861.1"/>
    </source>
</evidence>
<evidence type="ECO:0000256" key="1">
    <source>
        <dbReference type="SAM" id="MobiDB-lite"/>
    </source>
</evidence>
<accession>I0Z5E2</accession>
<dbReference type="KEGG" id="csl:COCSUDRAFT_32403"/>
<dbReference type="EMBL" id="AGSI01000003">
    <property type="protein sequence ID" value="EIE25861.1"/>
    <property type="molecule type" value="Genomic_DNA"/>
</dbReference>
<sequence length="164" mass="18558">MGNPFIIYSDEDTKSAALEDCRYTNQQRGPQHPARGLHRNPYRNLSNLVRERAQQGPWLPVAQLPGPPELASASDLDRSDADSMPELVTSQEWDHYTGMSDSDDDGGHIIDEYGLEEATALLPSRDWLLGVERPTPYDEMPHLVRDEEMTSSVLAEWASQRRPR</sequence>
<proteinExistence type="predicted"/>
<organism evidence="2 3">
    <name type="scientific">Coccomyxa subellipsoidea (strain C-169)</name>
    <name type="common">Green microalga</name>
    <dbReference type="NCBI Taxonomy" id="574566"/>
    <lineage>
        <taxon>Eukaryota</taxon>
        <taxon>Viridiplantae</taxon>
        <taxon>Chlorophyta</taxon>
        <taxon>core chlorophytes</taxon>
        <taxon>Trebouxiophyceae</taxon>
        <taxon>Trebouxiophyceae incertae sedis</taxon>
        <taxon>Coccomyxaceae</taxon>
        <taxon>Coccomyxa</taxon>
        <taxon>Coccomyxa subellipsoidea</taxon>
    </lineage>
</organism>
<feature type="non-terminal residue" evidence="2">
    <location>
        <position position="164"/>
    </location>
</feature>
<keyword evidence="3" id="KW-1185">Reference proteome</keyword>
<gene>
    <name evidence="2" type="ORF">COCSUDRAFT_32403</name>
</gene>
<dbReference type="GeneID" id="17043865"/>
<dbReference type="AlphaFoldDB" id="I0Z5E2"/>
<protein>
    <submittedName>
        <fullName evidence="2">Uncharacterized protein</fullName>
    </submittedName>
</protein>
<dbReference type="RefSeq" id="XP_005650405.1">
    <property type="nucleotide sequence ID" value="XM_005650348.1"/>
</dbReference>